<keyword evidence="1" id="KW-0472">Membrane</keyword>
<evidence type="ECO:0000313" key="3">
    <source>
        <dbReference type="EMBL" id="KAK2947423.1"/>
    </source>
</evidence>
<proteinExistence type="predicted"/>
<dbReference type="EMBL" id="JARBJD010000202">
    <property type="protein sequence ID" value="KAK2947423.1"/>
    <property type="molecule type" value="Genomic_DNA"/>
</dbReference>
<organism evidence="3 4">
    <name type="scientific">Blattamonas nauphoetae</name>
    <dbReference type="NCBI Taxonomy" id="2049346"/>
    <lineage>
        <taxon>Eukaryota</taxon>
        <taxon>Metamonada</taxon>
        <taxon>Preaxostyla</taxon>
        <taxon>Oxymonadida</taxon>
        <taxon>Blattamonas</taxon>
    </lineage>
</organism>
<keyword evidence="1" id="KW-1133">Transmembrane helix</keyword>
<reference evidence="3 4" key="1">
    <citation type="journal article" date="2022" name="bioRxiv">
        <title>Genomics of Preaxostyla Flagellates Illuminates Evolutionary Transitions and the Path Towards Mitochondrial Loss.</title>
        <authorList>
            <person name="Novak L.V.F."/>
            <person name="Treitli S.C."/>
            <person name="Pyrih J."/>
            <person name="Halakuc P."/>
            <person name="Pipaliya S.V."/>
            <person name="Vacek V."/>
            <person name="Brzon O."/>
            <person name="Soukal P."/>
            <person name="Eme L."/>
            <person name="Dacks J.B."/>
            <person name="Karnkowska A."/>
            <person name="Elias M."/>
            <person name="Hampl V."/>
        </authorList>
    </citation>
    <scope>NUCLEOTIDE SEQUENCE [LARGE SCALE GENOMIC DNA]</scope>
    <source>
        <strain evidence="3">NAU3</strain>
        <tissue evidence="3">Gut</tissue>
    </source>
</reference>
<keyword evidence="1" id="KW-0812">Transmembrane</keyword>
<feature type="transmembrane region" description="Helical" evidence="1">
    <location>
        <begin position="592"/>
        <end position="612"/>
    </location>
</feature>
<gene>
    <name evidence="3" type="ORF">BLNAU_17669</name>
</gene>
<feature type="signal peptide" evidence="2">
    <location>
        <begin position="1"/>
        <end position="19"/>
    </location>
</feature>
<feature type="chain" id="PRO_5045679749" evidence="2">
    <location>
        <begin position="20"/>
        <end position="706"/>
    </location>
</feature>
<keyword evidence="4" id="KW-1185">Reference proteome</keyword>
<dbReference type="Proteomes" id="UP001281761">
    <property type="component" value="Unassembled WGS sequence"/>
</dbReference>
<sequence>MIFIFLINSFSALIPKSAPCFVPLSDPLTVIDALCPSNQLPIFTPITLRNSKSVGSYLNATYTVADSSSFLFDCSNSTLLASELTIDSVMNSLRLVLAEDSDITLSEVTIVISRVLEPLFVVTSTDLVLNWLSINIVDHQIVAHSLIYLPDSTNGTRITFSNSPMVGWDHYGRGSVLCGLCDSIVLSTIKSDNISVKASILPSNDYCALLSPLTTHNDVLSSTCSISGSLFSKCVDGISGNIFGSRNCSIPASIRNTTLSDSPCSFRSCSSTTDTSITFTSCSALTSSSATTGLFSGTNASLSFVDCSLASDASTACITIAGALSTLKMSSSALSSKTNGLFVSSANLVQIDGETTLSSAAGSMLWISGPVSSAIVDEMKIVENVRSGVDCFLVMDTVPSSLLVSSSLFETDTTRRCLVELKKCLGGERMSFVDCWFVSTANTFTPNLILGATPLSCSVSLTFSDTTFVSFPNSKKGFGMILHDSWLTWVNKSTFKTTTTLRKKRKIVFVSRHENTTRSWLPRSSGQPSPSADFPFADLLPTIPKFKMDPTNWIWGGVLILFYTLGAIILTVRVGSVCSELEPMEPVPLIRTLISAGFTILSLPLSWVLVFYPKFWRWLVFQFRNLTSTNILKQTSEGGEVNTNLIWKYLDKSNKQTHAQRTKNHTALKKWEERNALVLMMGAAKQIYAIPREVKDASMKTLGEWE</sequence>
<protein>
    <submittedName>
        <fullName evidence="3">Uncharacterized protein</fullName>
    </submittedName>
</protein>
<evidence type="ECO:0000313" key="4">
    <source>
        <dbReference type="Proteomes" id="UP001281761"/>
    </source>
</evidence>
<keyword evidence="2" id="KW-0732">Signal</keyword>
<feature type="transmembrane region" description="Helical" evidence="1">
    <location>
        <begin position="553"/>
        <end position="572"/>
    </location>
</feature>
<evidence type="ECO:0000256" key="1">
    <source>
        <dbReference type="SAM" id="Phobius"/>
    </source>
</evidence>
<accession>A0ABQ9X6L3</accession>
<name>A0ABQ9X6L3_9EUKA</name>
<evidence type="ECO:0000256" key="2">
    <source>
        <dbReference type="SAM" id="SignalP"/>
    </source>
</evidence>
<comment type="caution">
    <text evidence="3">The sequence shown here is derived from an EMBL/GenBank/DDBJ whole genome shotgun (WGS) entry which is preliminary data.</text>
</comment>